<evidence type="ECO:0000256" key="1">
    <source>
        <dbReference type="SAM" id="Coils"/>
    </source>
</evidence>
<evidence type="ECO:0000313" key="6">
    <source>
        <dbReference type="Proteomes" id="UP000429607"/>
    </source>
</evidence>
<gene>
    <name evidence="5" type="ORF">PR001_g8073</name>
</gene>
<keyword evidence="3" id="KW-0812">Transmembrane</keyword>
<dbReference type="EMBL" id="QXFV01000418">
    <property type="protein sequence ID" value="KAE9038148.1"/>
    <property type="molecule type" value="Genomic_DNA"/>
</dbReference>
<keyword evidence="1" id="KW-0175">Coiled coil</keyword>
<evidence type="ECO:0000256" key="2">
    <source>
        <dbReference type="SAM" id="MobiDB-lite"/>
    </source>
</evidence>
<feature type="coiled-coil region" evidence="1">
    <location>
        <begin position="250"/>
        <end position="298"/>
    </location>
</feature>
<organism evidence="5 6">
    <name type="scientific">Phytophthora rubi</name>
    <dbReference type="NCBI Taxonomy" id="129364"/>
    <lineage>
        <taxon>Eukaryota</taxon>
        <taxon>Sar</taxon>
        <taxon>Stramenopiles</taxon>
        <taxon>Oomycota</taxon>
        <taxon>Peronosporomycetes</taxon>
        <taxon>Peronosporales</taxon>
        <taxon>Peronosporaceae</taxon>
        <taxon>Phytophthora</taxon>
    </lineage>
</organism>
<sequence length="340" mass="38050">MNRELDGLLDKLSRLNQEMGGDDGKGKKKDKKGDMFHELKTKIGERLHHLKMVRCHKLQFQRLDSPLMKNLLQTLQDNDVVATKRGKHPREAIRRQQEIREEIRLVGVDIKDLTTSYDLEMKKKKSKFPPEELAMRKEIVTQYWAEYERIKELAAANYRSPAGRTTFDTGGVAAPIGSFENGAFTARTRPGAFGGPVFGGLGGGIGGGGGSGDGPTEREVVTDDQRAMLADIQRNDQRFDNMIEQIGTGVQELGQQARMLNEELQQQAIMIDGLSERIDTTQAHVENVNRKMKKTLEKVGRGADKCMMDMICLILLLGIFAVVYNMFIKKDSTSTSTTTT</sequence>
<evidence type="ECO:0000259" key="4">
    <source>
        <dbReference type="PROSITE" id="PS50192"/>
    </source>
</evidence>
<feature type="transmembrane region" description="Helical" evidence="3">
    <location>
        <begin position="307"/>
        <end position="327"/>
    </location>
</feature>
<evidence type="ECO:0000313" key="5">
    <source>
        <dbReference type="EMBL" id="KAE9038148.1"/>
    </source>
</evidence>
<dbReference type="AlphaFoldDB" id="A0A6A3N3A0"/>
<feature type="region of interest" description="Disordered" evidence="2">
    <location>
        <begin position="14"/>
        <end position="34"/>
    </location>
</feature>
<proteinExistence type="predicted"/>
<dbReference type="Proteomes" id="UP000429607">
    <property type="component" value="Unassembled WGS sequence"/>
</dbReference>
<comment type="caution">
    <text evidence="5">The sequence shown here is derived from an EMBL/GenBank/DDBJ whole genome shotgun (WGS) entry which is preliminary data.</text>
</comment>
<name>A0A6A3N3A0_9STRA</name>
<feature type="domain" description="T-SNARE coiled-coil homology" evidence="4">
    <location>
        <begin position="233"/>
        <end position="295"/>
    </location>
</feature>
<dbReference type="Gene3D" id="1.20.5.110">
    <property type="match status" value="1"/>
</dbReference>
<keyword evidence="3" id="KW-0472">Membrane</keyword>
<dbReference type="SUPFAM" id="SSF58038">
    <property type="entry name" value="SNARE fusion complex"/>
    <property type="match status" value="1"/>
</dbReference>
<dbReference type="PROSITE" id="PS50192">
    <property type="entry name" value="T_SNARE"/>
    <property type="match status" value="1"/>
</dbReference>
<reference evidence="5 6" key="1">
    <citation type="submission" date="2018-09" db="EMBL/GenBank/DDBJ databases">
        <title>Genomic investigation of the strawberry pathogen Phytophthora fragariae indicates pathogenicity is determined by transcriptional variation in three key races.</title>
        <authorList>
            <person name="Adams T.M."/>
            <person name="Armitage A.D."/>
            <person name="Sobczyk M.K."/>
            <person name="Bates H.J."/>
            <person name="Dunwell J.M."/>
            <person name="Nellist C.F."/>
            <person name="Harrison R.J."/>
        </authorList>
    </citation>
    <scope>NUCLEOTIDE SEQUENCE [LARGE SCALE GENOMIC DNA]</scope>
    <source>
        <strain evidence="5 6">SCRP249</strain>
    </source>
</reference>
<dbReference type="InterPro" id="IPR000727">
    <property type="entry name" value="T_SNARE_dom"/>
</dbReference>
<protein>
    <recommendedName>
        <fullName evidence="4">t-SNARE coiled-coil homology domain-containing protein</fullName>
    </recommendedName>
</protein>
<keyword evidence="3" id="KW-1133">Transmembrane helix</keyword>
<accession>A0A6A3N3A0</accession>
<evidence type="ECO:0000256" key="3">
    <source>
        <dbReference type="SAM" id="Phobius"/>
    </source>
</evidence>